<comment type="caution">
    <text evidence="3">The sequence shown here is derived from an EMBL/GenBank/DDBJ whole genome shotgun (WGS) entry which is preliminary data.</text>
</comment>
<dbReference type="PANTHER" id="PTHR43685:SF2">
    <property type="entry name" value="GLYCOSYLTRANSFERASE 2-LIKE DOMAIN-CONTAINING PROTEIN"/>
    <property type="match status" value="1"/>
</dbReference>
<proteinExistence type="predicted"/>
<dbReference type="EMBL" id="MCFH01000059">
    <property type="protein sequence ID" value="ORX42817.1"/>
    <property type="molecule type" value="Genomic_DNA"/>
</dbReference>
<keyword evidence="4" id="KW-1185">Reference proteome</keyword>
<dbReference type="Gene3D" id="3.90.550.10">
    <property type="entry name" value="Spore Coat Polysaccharide Biosynthesis Protein SpsA, Chain A"/>
    <property type="match status" value="1"/>
</dbReference>
<name>A0A1Y1UXG0_9FUNG</name>
<dbReference type="InterPro" id="IPR029044">
    <property type="entry name" value="Nucleotide-diphossugar_trans"/>
</dbReference>
<dbReference type="AlphaFoldDB" id="A0A1Y1UXG0"/>
<sequence length="254" mass="29833">MKVNLIVLIFTTIILSFHFRLNYAYPEYMNIRNDNDDDFEEFNIGKRGYNVKVSIVIPAYNLEDKIGRCIESALNQTLKDIEIIVIDDKSTDATKSVIQEYERMDDRIKAIYSKTNNGAGYSRNLGIEKAEGKFIGFIDGDDYVDPGWFEHLYNNKKRKDIVHGVRVIHNFSETFTKSEEKPYGCIIPSIIRKRFLMRRNIRFPTFKENCEDVVFKKRLYRKKPRKAFAPDTGVYYHYDLREGSLSNYTNPNIN</sequence>
<dbReference type="SUPFAM" id="SSF53448">
    <property type="entry name" value="Nucleotide-diphospho-sugar transferases"/>
    <property type="match status" value="1"/>
</dbReference>
<dbReference type="PANTHER" id="PTHR43685">
    <property type="entry name" value="GLYCOSYLTRANSFERASE"/>
    <property type="match status" value="1"/>
</dbReference>
<evidence type="ECO:0000256" key="1">
    <source>
        <dbReference type="SAM" id="SignalP"/>
    </source>
</evidence>
<keyword evidence="3" id="KW-0808">Transferase</keyword>
<dbReference type="CDD" id="cd00761">
    <property type="entry name" value="Glyco_tranf_GTA_type"/>
    <property type="match status" value="1"/>
</dbReference>
<feature type="chain" id="PRO_5012372543" evidence="1">
    <location>
        <begin position="25"/>
        <end position="254"/>
    </location>
</feature>
<organism evidence="3 4">
    <name type="scientific">Piromyces finnis</name>
    <dbReference type="NCBI Taxonomy" id="1754191"/>
    <lineage>
        <taxon>Eukaryota</taxon>
        <taxon>Fungi</taxon>
        <taxon>Fungi incertae sedis</taxon>
        <taxon>Chytridiomycota</taxon>
        <taxon>Chytridiomycota incertae sedis</taxon>
        <taxon>Neocallimastigomycetes</taxon>
        <taxon>Neocallimastigales</taxon>
        <taxon>Neocallimastigaceae</taxon>
        <taxon>Piromyces</taxon>
    </lineage>
</organism>
<gene>
    <name evidence="3" type="ORF">BCR36DRAFT_336783</name>
</gene>
<dbReference type="GO" id="GO:0016740">
    <property type="term" value="F:transferase activity"/>
    <property type="evidence" value="ECO:0007669"/>
    <property type="project" value="UniProtKB-KW"/>
</dbReference>
<reference evidence="3 4" key="1">
    <citation type="submission" date="2016-08" db="EMBL/GenBank/DDBJ databases">
        <title>Genomes of anaerobic fungi encode conserved fungal cellulosomes for biomass hydrolysis.</title>
        <authorList>
            <consortium name="DOE Joint Genome Institute"/>
            <person name="Haitjema C.H."/>
            <person name="Gilmore S.P."/>
            <person name="Henske J.K."/>
            <person name="Solomon K.V."/>
            <person name="De Groot R."/>
            <person name="Kuo A."/>
            <person name="Mondo S.J."/>
            <person name="Salamov A.A."/>
            <person name="Labutti K."/>
            <person name="Zhao Z."/>
            <person name="Chiniquy J."/>
            <person name="Barry K."/>
            <person name="Brewer H.M."/>
            <person name="Purvine S.O."/>
            <person name="Wright A.T."/>
            <person name="Boxma B."/>
            <person name="Van Alen T."/>
            <person name="Hackstein J.H."/>
            <person name="Baker S.E."/>
            <person name="Grigoriev I.V."/>
            <person name="O'Malley M.A."/>
        </authorList>
    </citation>
    <scope>NUCLEOTIDE SEQUENCE [LARGE SCALE GENOMIC DNA]</scope>
    <source>
        <strain evidence="4">finn</strain>
    </source>
</reference>
<dbReference type="Pfam" id="PF00535">
    <property type="entry name" value="Glycos_transf_2"/>
    <property type="match status" value="1"/>
</dbReference>
<dbReference type="InterPro" id="IPR050834">
    <property type="entry name" value="Glycosyltransf_2"/>
</dbReference>
<keyword evidence="1" id="KW-0732">Signal</keyword>
<dbReference type="InterPro" id="IPR001173">
    <property type="entry name" value="Glyco_trans_2-like"/>
</dbReference>
<dbReference type="STRING" id="1754191.A0A1Y1UXG0"/>
<dbReference type="Proteomes" id="UP000193719">
    <property type="component" value="Unassembled WGS sequence"/>
</dbReference>
<evidence type="ECO:0000259" key="2">
    <source>
        <dbReference type="Pfam" id="PF00535"/>
    </source>
</evidence>
<evidence type="ECO:0000313" key="3">
    <source>
        <dbReference type="EMBL" id="ORX42817.1"/>
    </source>
</evidence>
<feature type="domain" description="Glycosyltransferase 2-like" evidence="2">
    <location>
        <begin position="54"/>
        <end position="223"/>
    </location>
</feature>
<accession>A0A1Y1UXG0</accession>
<feature type="signal peptide" evidence="1">
    <location>
        <begin position="1"/>
        <end position="24"/>
    </location>
</feature>
<protein>
    <submittedName>
        <fullName evidence="3">Nucleotide-diphospho-sugar transferase</fullName>
    </submittedName>
</protein>
<dbReference type="OrthoDB" id="3784at2759"/>
<reference evidence="3 4" key="2">
    <citation type="submission" date="2016-08" db="EMBL/GenBank/DDBJ databases">
        <title>Pervasive Adenine N6-methylation of Active Genes in Fungi.</title>
        <authorList>
            <consortium name="DOE Joint Genome Institute"/>
            <person name="Mondo S.J."/>
            <person name="Dannebaum R.O."/>
            <person name="Kuo R.C."/>
            <person name="Labutti K."/>
            <person name="Haridas S."/>
            <person name="Kuo A."/>
            <person name="Salamov A."/>
            <person name="Ahrendt S.R."/>
            <person name="Lipzen A."/>
            <person name="Sullivan W."/>
            <person name="Andreopoulos W.B."/>
            <person name="Clum A."/>
            <person name="Lindquist E."/>
            <person name="Daum C."/>
            <person name="Ramamoorthy G.K."/>
            <person name="Gryganskyi A."/>
            <person name="Culley D."/>
            <person name="Magnuson J.K."/>
            <person name="James T.Y."/>
            <person name="O'Malley M.A."/>
            <person name="Stajich J.E."/>
            <person name="Spatafora J.W."/>
            <person name="Visel A."/>
            <person name="Grigoriev I.V."/>
        </authorList>
    </citation>
    <scope>NUCLEOTIDE SEQUENCE [LARGE SCALE GENOMIC DNA]</scope>
    <source>
        <strain evidence="4">finn</strain>
    </source>
</reference>
<evidence type="ECO:0000313" key="4">
    <source>
        <dbReference type="Proteomes" id="UP000193719"/>
    </source>
</evidence>